<protein>
    <submittedName>
        <fullName evidence="1">Uncharacterized protein</fullName>
    </submittedName>
</protein>
<keyword evidence="2" id="KW-1185">Reference proteome</keyword>
<evidence type="ECO:0000313" key="1">
    <source>
        <dbReference type="EMBL" id="GAL83480.1"/>
    </source>
</evidence>
<reference evidence="1 2" key="1">
    <citation type="submission" date="2014-09" db="EMBL/GenBank/DDBJ databases">
        <title>Sporocytophaga myxococcoides PG-01 genome sequencing.</title>
        <authorList>
            <person name="Liu L."/>
            <person name="Gao P.J."/>
            <person name="Chen G.J."/>
            <person name="Wang L.S."/>
        </authorList>
    </citation>
    <scope>NUCLEOTIDE SEQUENCE [LARGE SCALE GENOMIC DNA]</scope>
    <source>
        <strain evidence="1 2">PG-01</strain>
    </source>
</reference>
<name>A0A098L9B4_9BACT</name>
<dbReference type="EMBL" id="BBLT01000001">
    <property type="protein sequence ID" value="GAL83480.1"/>
    <property type="molecule type" value="Genomic_DNA"/>
</dbReference>
<dbReference type="Proteomes" id="UP000030185">
    <property type="component" value="Unassembled WGS sequence"/>
</dbReference>
<dbReference type="STRING" id="153721.MYP_707"/>
<accession>A0A098L9B4</accession>
<sequence>MRKRKMKTFLNLWKCENLISIKYKKEPTDISNTRSLGKKMMVFPEIHLLLKM</sequence>
<comment type="caution">
    <text evidence="1">The sequence shown here is derived from an EMBL/GenBank/DDBJ whole genome shotgun (WGS) entry which is preliminary data.</text>
</comment>
<proteinExistence type="predicted"/>
<dbReference type="AlphaFoldDB" id="A0A098L9B4"/>
<evidence type="ECO:0000313" key="2">
    <source>
        <dbReference type="Proteomes" id="UP000030185"/>
    </source>
</evidence>
<organism evidence="1 2">
    <name type="scientific">Sporocytophaga myxococcoides</name>
    <dbReference type="NCBI Taxonomy" id="153721"/>
    <lineage>
        <taxon>Bacteria</taxon>
        <taxon>Pseudomonadati</taxon>
        <taxon>Bacteroidota</taxon>
        <taxon>Cytophagia</taxon>
        <taxon>Cytophagales</taxon>
        <taxon>Cytophagaceae</taxon>
        <taxon>Sporocytophaga</taxon>
    </lineage>
</organism>
<gene>
    <name evidence="1" type="ORF">MYP_707</name>
</gene>